<feature type="region of interest" description="Disordered" evidence="1">
    <location>
        <begin position="1"/>
        <end position="22"/>
    </location>
</feature>
<proteinExistence type="predicted"/>
<dbReference type="EMBL" id="SRLO01001540">
    <property type="protein sequence ID" value="TNN37047.1"/>
    <property type="molecule type" value="Genomic_DNA"/>
</dbReference>
<evidence type="ECO:0000256" key="1">
    <source>
        <dbReference type="SAM" id="MobiDB-lite"/>
    </source>
</evidence>
<keyword evidence="3" id="KW-1185">Reference proteome</keyword>
<comment type="caution">
    <text evidence="2">The sequence shown here is derived from an EMBL/GenBank/DDBJ whole genome shotgun (WGS) entry which is preliminary data.</text>
</comment>
<evidence type="ECO:0000313" key="2">
    <source>
        <dbReference type="EMBL" id="TNN37047.1"/>
    </source>
</evidence>
<reference evidence="2 3" key="1">
    <citation type="submission" date="2019-03" db="EMBL/GenBank/DDBJ databases">
        <title>First draft genome of Liparis tanakae, snailfish: a comprehensive survey of snailfish specific genes.</title>
        <authorList>
            <person name="Kim W."/>
            <person name="Song I."/>
            <person name="Jeong J.-H."/>
            <person name="Kim D."/>
            <person name="Kim S."/>
            <person name="Ryu S."/>
            <person name="Song J.Y."/>
            <person name="Lee S.K."/>
        </authorList>
    </citation>
    <scope>NUCLEOTIDE SEQUENCE [LARGE SCALE GENOMIC DNA]</scope>
    <source>
        <tissue evidence="2">Muscle</tissue>
    </source>
</reference>
<evidence type="ECO:0000313" key="3">
    <source>
        <dbReference type="Proteomes" id="UP000314294"/>
    </source>
</evidence>
<dbReference type="AlphaFoldDB" id="A0A4Z2F7C6"/>
<protein>
    <submittedName>
        <fullName evidence="2">Uncharacterized protein</fullName>
    </submittedName>
</protein>
<gene>
    <name evidence="2" type="ORF">EYF80_052790</name>
</gene>
<sequence>MTAAAATEIGSGCTDAETRNRERLRDEEIDAHGERVAVTRGAVERRAGRPPGAGPDADLAAHFWSHFLLRLHKDSTLP</sequence>
<name>A0A4Z2F7C6_9TELE</name>
<accession>A0A4Z2F7C6</accession>
<dbReference type="Proteomes" id="UP000314294">
    <property type="component" value="Unassembled WGS sequence"/>
</dbReference>
<organism evidence="2 3">
    <name type="scientific">Liparis tanakae</name>
    <name type="common">Tanaka's snailfish</name>
    <dbReference type="NCBI Taxonomy" id="230148"/>
    <lineage>
        <taxon>Eukaryota</taxon>
        <taxon>Metazoa</taxon>
        <taxon>Chordata</taxon>
        <taxon>Craniata</taxon>
        <taxon>Vertebrata</taxon>
        <taxon>Euteleostomi</taxon>
        <taxon>Actinopterygii</taxon>
        <taxon>Neopterygii</taxon>
        <taxon>Teleostei</taxon>
        <taxon>Neoteleostei</taxon>
        <taxon>Acanthomorphata</taxon>
        <taxon>Eupercaria</taxon>
        <taxon>Perciformes</taxon>
        <taxon>Cottioidei</taxon>
        <taxon>Cottales</taxon>
        <taxon>Liparidae</taxon>
        <taxon>Liparis</taxon>
    </lineage>
</organism>